<feature type="region of interest" description="Disordered" evidence="1">
    <location>
        <begin position="1"/>
        <end position="36"/>
    </location>
</feature>
<evidence type="ECO:0000313" key="3">
    <source>
        <dbReference type="Proteomes" id="UP000830671"/>
    </source>
</evidence>
<sequence>MRRKRKQDNKQPSHVSKVSRNGRRERKSLQVQRGFPPIDPIGRSGPIMDGVDNVCRGPFPGWFLLIPNDRLYMTLAGTQYSVSTTLARRADASGGQLAPSNAVASFSLAAISFLLPTPFFGFKTGGLLNRLQRKCRTLVVFSTRAKTSNAERRPERGQRGEDKPDSDSSSHLKPIIKDAAASAICFGREIALLQCTPVLRYYLHTQYNKRNMLRACFVGVVFLTFLQKLKGDDILPAPADIPPPSVAATAPASDHGA</sequence>
<organism evidence="2 3">
    <name type="scientific">Colletotrichum lupini</name>
    <dbReference type="NCBI Taxonomy" id="145971"/>
    <lineage>
        <taxon>Eukaryota</taxon>
        <taxon>Fungi</taxon>
        <taxon>Dikarya</taxon>
        <taxon>Ascomycota</taxon>
        <taxon>Pezizomycotina</taxon>
        <taxon>Sordariomycetes</taxon>
        <taxon>Hypocreomycetidae</taxon>
        <taxon>Glomerellales</taxon>
        <taxon>Glomerellaceae</taxon>
        <taxon>Colletotrichum</taxon>
        <taxon>Colletotrichum acutatum species complex</taxon>
    </lineage>
</organism>
<accession>A0A9Q8WIF7</accession>
<dbReference type="GeneID" id="73344315"/>
<proteinExistence type="predicted"/>
<protein>
    <submittedName>
        <fullName evidence="2">Uncharacterized protein</fullName>
    </submittedName>
</protein>
<feature type="compositionally biased region" description="Basic and acidic residues" evidence="1">
    <location>
        <begin position="149"/>
        <end position="170"/>
    </location>
</feature>
<reference evidence="2" key="1">
    <citation type="journal article" date="2021" name="Mol. Plant Microbe Interact.">
        <title>Complete Genome Sequence of the Plant-Pathogenic Fungus Colletotrichum lupini.</title>
        <authorList>
            <person name="Baroncelli R."/>
            <person name="Pensec F."/>
            <person name="Da Lio D."/>
            <person name="Boufleur T."/>
            <person name="Vicente I."/>
            <person name="Sarrocco S."/>
            <person name="Picot A."/>
            <person name="Baraldi E."/>
            <person name="Sukno S."/>
            <person name="Thon M."/>
            <person name="Le Floch G."/>
        </authorList>
    </citation>
    <scope>NUCLEOTIDE SEQUENCE</scope>
    <source>
        <strain evidence="2">IMI 504893</strain>
    </source>
</reference>
<keyword evidence="3" id="KW-1185">Reference proteome</keyword>
<dbReference type="KEGG" id="clup:CLUP02_10329"/>
<dbReference type="RefSeq" id="XP_049146450.1">
    <property type="nucleotide sequence ID" value="XM_049289305.1"/>
</dbReference>
<evidence type="ECO:0000256" key="1">
    <source>
        <dbReference type="SAM" id="MobiDB-lite"/>
    </source>
</evidence>
<name>A0A9Q8WIF7_9PEZI</name>
<dbReference type="EMBL" id="CP019477">
    <property type="protein sequence ID" value="UQC84833.1"/>
    <property type="molecule type" value="Genomic_DNA"/>
</dbReference>
<dbReference type="Proteomes" id="UP000830671">
    <property type="component" value="Chromosome 5"/>
</dbReference>
<feature type="region of interest" description="Disordered" evidence="1">
    <location>
        <begin position="146"/>
        <end position="171"/>
    </location>
</feature>
<dbReference type="AlphaFoldDB" id="A0A9Q8WIF7"/>
<evidence type="ECO:0000313" key="2">
    <source>
        <dbReference type="EMBL" id="UQC84833.1"/>
    </source>
</evidence>
<feature type="compositionally biased region" description="Polar residues" evidence="1">
    <location>
        <begin position="10"/>
        <end position="19"/>
    </location>
</feature>
<gene>
    <name evidence="2" type="ORF">CLUP02_10329</name>
</gene>